<dbReference type="GO" id="GO:0005634">
    <property type="term" value="C:nucleus"/>
    <property type="evidence" value="ECO:0007669"/>
    <property type="project" value="UniProtKB-UniRule"/>
</dbReference>
<dbReference type="PANTHER" id="PTHR48112">
    <property type="entry name" value="HIGH MOBILITY GROUP PROTEIN DSP1"/>
    <property type="match status" value="1"/>
</dbReference>
<dbReference type="PANTHER" id="PTHR48112:SF22">
    <property type="entry name" value="MITOCHONDRIAL TRANSCRIPTION FACTOR A, ISOFORM B"/>
    <property type="match status" value="1"/>
</dbReference>
<keyword evidence="1 2" id="KW-0238">DNA-binding</keyword>
<evidence type="ECO:0000313" key="4">
    <source>
        <dbReference type="EMBL" id="ORY32923.1"/>
    </source>
</evidence>
<dbReference type="GO" id="GO:0003677">
    <property type="term" value="F:DNA binding"/>
    <property type="evidence" value="ECO:0007669"/>
    <property type="project" value="UniProtKB-UniRule"/>
</dbReference>
<feature type="domain" description="HMG box" evidence="3">
    <location>
        <begin position="46"/>
        <end position="119"/>
    </location>
</feature>
<dbReference type="AlphaFoldDB" id="A0A1Y2BDM6"/>
<dbReference type="EMBL" id="MCFC01000008">
    <property type="protein sequence ID" value="ORY32923.1"/>
    <property type="molecule type" value="Genomic_DNA"/>
</dbReference>
<accession>A0A1Y2BDM6</accession>
<dbReference type="InterPro" id="IPR050342">
    <property type="entry name" value="HMGB"/>
</dbReference>
<dbReference type="CDD" id="cd00084">
    <property type="entry name" value="HMG-box_SF"/>
    <property type="match status" value="1"/>
</dbReference>
<evidence type="ECO:0000256" key="1">
    <source>
        <dbReference type="ARBA" id="ARBA00023125"/>
    </source>
</evidence>
<dbReference type="SUPFAM" id="SSF47095">
    <property type="entry name" value="HMG-box"/>
    <property type="match status" value="2"/>
</dbReference>
<dbReference type="STRING" id="71784.A0A1Y2BDM6"/>
<keyword evidence="2" id="KW-0539">Nucleus</keyword>
<feature type="domain" description="HMG box" evidence="3">
    <location>
        <begin position="137"/>
        <end position="219"/>
    </location>
</feature>
<gene>
    <name evidence="4" type="ORF">BCR39DRAFT_522391</name>
</gene>
<dbReference type="Pfam" id="PF00505">
    <property type="entry name" value="HMG_box"/>
    <property type="match status" value="1"/>
</dbReference>
<dbReference type="Pfam" id="PF09011">
    <property type="entry name" value="HMG_box_2"/>
    <property type="match status" value="1"/>
</dbReference>
<dbReference type="InParanoid" id="A0A1Y2BDM6"/>
<evidence type="ECO:0000259" key="3">
    <source>
        <dbReference type="PROSITE" id="PS50118"/>
    </source>
</evidence>
<evidence type="ECO:0000256" key="2">
    <source>
        <dbReference type="PROSITE-ProRule" id="PRU00267"/>
    </source>
</evidence>
<evidence type="ECO:0000313" key="5">
    <source>
        <dbReference type="Proteomes" id="UP000193986"/>
    </source>
</evidence>
<dbReference type="InterPro" id="IPR009071">
    <property type="entry name" value="HMG_box_dom"/>
</dbReference>
<keyword evidence="5" id="KW-1185">Reference proteome</keyword>
<dbReference type="CDD" id="cd21986">
    <property type="entry name" value="HMG-box_TFAM_rpt1"/>
    <property type="match status" value="1"/>
</dbReference>
<proteinExistence type="predicted"/>
<comment type="caution">
    <text evidence="4">The sequence shown here is derived from an EMBL/GenBank/DDBJ whole genome shotgun (WGS) entry which is preliminary data.</text>
</comment>
<dbReference type="SMART" id="SM00398">
    <property type="entry name" value="HMG"/>
    <property type="match status" value="2"/>
</dbReference>
<feature type="DNA-binding region" description="HMG box" evidence="2">
    <location>
        <begin position="137"/>
        <end position="219"/>
    </location>
</feature>
<dbReference type="OrthoDB" id="5550281at2759"/>
<reference evidence="4 5" key="1">
    <citation type="submission" date="2016-07" db="EMBL/GenBank/DDBJ databases">
        <title>Pervasive Adenine N6-methylation of Active Genes in Fungi.</title>
        <authorList>
            <consortium name="DOE Joint Genome Institute"/>
            <person name="Mondo S.J."/>
            <person name="Dannebaum R.O."/>
            <person name="Kuo R.C."/>
            <person name="Labutti K."/>
            <person name="Haridas S."/>
            <person name="Kuo A."/>
            <person name="Salamov A."/>
            <person name="Ahrendt S.R."/>
            <person name="Lipzen A."/>
            <person name="Sullivan W."/>
            <person name="Andreopoulos W.B."/>
            <person name="Clum A."/>
            <person name="Lindquist E."/>
            <person name="Daum C."/>
            <person name="Ramamoorthy G.K."/>
            <person name="Gryganskyi A."/>
            <person name="Culley D."/>
            <person name="Magnuson J.K."/>
            <person name="James T.Y."/>
            <person name="O'Malley M.A."/>
            <person name="Stajich J.E."/>
            <person name="Spatafora J.W."/>
            <person name="Visel A."/>
            <person name="Grigoriev I.V."/>
        </authorList>
    </citation>
    <scope>NUCLEOTIDE SEQUENCE [LARGE SCALE GENOMIC DNA]</scope>
    <source>
        <strain evidence="4 5">68-887.2</strain>
    </source>
</reference>
<protein>
    <recommendedName>
        <fullName evidence="3">HMG box domain-containing protein</fullName>
    </recommendedName>
</protein>
<sequence length="219" mass="24397">MLGLRSGLNATRAAASGVQVQVMTRAFTASAVSFKSKYPADLPKAPKGPITAFGLFLKKHYADQRATKGDNGEKINVTQVMNEVGDIWKNKLASSEKQTFEAEAAEDKKRYDAEYLQFYESLDKESIRRIKKFTGNSVRKPGGKVAWNQSQRASGLARPNPPYIRYYREFLASSEAQGLPMADSAKKAGANWKSMPDAQKKKYKDEYDAEFAKFKQASS</sequence>
<dbReference type="InterPro" id="IPR036910">
    <property type="entry name" value="HMG_box_dom_sf"/>
</dbReference>
<dbReference type="Gene3D" id="1.10.30.10">
    <property type="entry name" value="High mobility group box domain"/>
    <property type="match status" value="2"/>
</dbReference>
<dbReference type="PROSITE" id="PS50118">
    <property type="entry name" value="HMG_BOX_2"/>
    <property type="match status" value="2"/>
</dbReference>
<organism evidence="4 5">
    <name type="scientific">Naematelia encephala</name>
    <dbReference type="NCBI Taxonomy" id="71784"/>
    <lineage>
        <taxon>Eukaryota</taxon>
        <taxon>Fungi</taxon>
        <taxon>Dikarya</taxon>
        <taxon>Basidiomycota</taxon>
        <taxon>Agaricomycotina</taxon>
        <taxon>Tremellomycetes</taxon>
        <taxon>Tremellales</taxon>
        <taxon>Naemateliaceae</taxon>
        <taxon>Naematelia</taxon>
    </lineage>
</organism>
<feature type="DNA-binding region" description="HMG box" evidence="2">
    <location>
        <begin position="46"/>
        <end position="119"/>
    </location>
</feature>
<name>A0A1Y2BDM6_9TREE</name>
<dbReference type="Proteomes" id="UP000193986">
    <property type="component" value="Unassembled WGS sequence"/>
</dbReference>